<reference evidence="1" key="1">
    <citation type="submission" date="2019-08" db="EMBL/GenBank/DDBJ databases">
        <authorList>
            <person name="Kucharzyk K."/>
            <person name="Murdoch R.W."/>
            <person name="Higgins S."/>
            <person name="Loffler F."/>
        </authorList>
    </citation>
    <scope>NUCLEOTIDE SEQUENCE</scope>
</reference>
<proteinExistence type="predicted"/>
<name>A0A645DTH6_9ZZZZ</name>
<dbReference type="EMBL" id="VSSQ01039680">
    <property type="protein sequence ID" value="MPM92790.1"/>
    <property type="molecule type" value="Genomic_DNA"/>
</dbReference>
<protein>
    <submittedName>
        <fullName evidence="1">Uncharacterized protein</fullName>
    </submittedName>
</protein>
<organism evidence="1">
    <name type="scientific">bioreactor metagenome</name>
    <dbReference type="NCBI Taxonomy" id="1076179"/>
    <lineage>
        <taxon>unclassified sequences</taxon>
        <taxon>metagenomes</taxon>
        <taxon>ecological metagenomes</taxon>
    </lineage>
</organism>
<gene>
    <name evidence="1" type="ORF">SDC9_139926</name>
</gene>
<sequence>MVATEAPASLLPRPLTTPLSLPGSNGSNVYPFTGFTVSIWEFSISRGNPWSKDGALAIRLLPTLLTTAPPAARYSCNISHLSDSSPEKEERGIILRKRSTACWVMASIADLYFIKRVPILFDRLDACLITTSETEWSKA</sequence>
<evidence type="ECO:0000313" key="1">
    <source>
        <dbReference type="EMBL" id="MPM92790.1"/>
    </source>
</evidence>
<accession>A0A645DTH6</accession>
<dbReference type="AlphaFoldDB" id="A0A645DTH6"/>
<comment type="caution">
    <text evidence="1">The sequence shown here is derived from an EMBL/GenBank/DDBJ whole genome shotgun (WGS) entry which is preliminary data.</text>
</comment>